<keyword evidence="2" id="KW-0813">Transport</keyword>
<dbReference type="OrthoDB" id="10255969at2759"/>
<dbReference type="FunCoup" id="A8PR79">
    <property type="interactions" value="63"/>
</dbReference>
<dbReference type="GO" id="GO:0016887">
    <property type="term" value="F:ATP hydrolysis activity"/>
    <property type="evidence" value="ECO:0007669"/>
    <property type="project" value="InterPro"/>
</dbReference>
<evidence type="ECO:0000313" key="6">
    <source>
        <dbReference type="EMBL" id="EDP45636.1"/>
    </source>
</evidence>
<dbReference type="KEGG" id="mgl:MGL_0625"/>
<proteinExistence type="inferred from homology"/>
<accession>A8PR79</accession>
<feature type="domain" description="ABC transporter" evidence="5">
    <location>
        <begin position="332"/>
        <end position="597"/>
    </location>
</feature>
<dbReference type="PANTHER" id="PTHR43117:SF4">
    <property type="entry name" value="OSMOPROTECTANT IMPORT ATP-BINDING PROTEIN OSMV"/>
    <property type="match status" value="1"/>
</dbReference>
<dbReference type="SMART" id="SM00382">
    <property type="entry name" value="AAA"/>
    <property type="match status" value="1"/>
</dbReference>
<gene>
    <name evidence="6" type="ORF">MGL_0625</name>
</gene>
<comment type="similarity">
    <text evidence="1">Belongs to the ABC transporter superfamily.</text>
</comment>
<dbReference type="PANTHER" id="PTHR43117">
    <property type="entry name" value="OSMOPROTECTANT IMPORT ATP-BINDING PROTEIN OSMV"/>
    <property type="match status" value="1"/>
</dbReference>
<dbReference type="GeneID" id="5857156"/>
<dbReference type="InterPro" id="IPR003439">
    <property type="entry name" value="ABC_transporter-like_ATP-bd"/>
</dbReference>
<evidence type="ECO:0000256" key="1">
    <source>
        <dbReference type="ARBA" id="ARBA00005417"/>
    </source>
</evidence>
<evidence type="ECO:0000256" key="4">
    <source>
        <dbReference type="ARBA" id="ARBA00022840"/>
    </source>
</evidence>
<dbReference type="InterPro" id="IPR003593">
    <property type="entry name" value="AAA+_ATPase"/>
</dbReference>
<keyword evidence="3" id="KW-0547">Nucleotide-binding</keyword>
<protein>
    <recommendedName>
        <fullName evidence="5">ABC transporter domain-containing protein</fullName>
    </recommendedName>
</protein>
<evidence type="ECO:0000256" key="2">
    <source>
        <dbReference type="ARBA" id="ARBA00022448"/>
    </source>
</evidence>
<sequence>MRQGVLFRVEHAHIHGLRGVVHESASPPSFSWTIHDDAERECWAIVGPASADAGGQVRQTIVDMLLGRKRPVLANALHVRHPHMHPMFDANALQKAIRYVPFETRPATTGEFTDYATRYGSIRDEDRVTLFESLMASRGIFTGLIARQRMRPDPLATTQNNTGLLKWENEHVRTAATQRAEREREMIQRIAPTLRLEPFLTRPVISLSNGQMRRARILDALVQGAQWVVLDDPFKGLDPSSRHDVSELFERLHAQRMPRICLVLREQDPIPSFVTHVLRIDEQGFIMELGKATTHARPAVDELYPHGSYALVRRNAQQGIGVGQGASVPPIASFRDVSIHYGDATVLQNVSFALRPGARMVLVGDNGSGKTTLLSLLLGDHPRSFAFDAEQLELWGAARDAPQNAHTLLQRRVGHVSPELFHAFPRKSLEAGGLSVADAIASGFDGIFTHRRRTAAQMERVWRLIRQFAPELTHTNLCEPDPELVGKLPFASLPHGSQAVVLFLRSVVHRPLLLVLDEPFQGMSQRQVAKTRAYIDGESWVYEGIDDRTGGESESESERERMWRENLVLVTVSHYESEWPRTCGRLLRLSAGRVAECF</sequence>
<dbReference type="GO" id="GO:0005524">
    <property type="term" value="F:ATP binding"/>
    <property type="evidence" value="ECO:0007669"/>
    <property type="project" value="UniProtKB-KW"/>
</dbReference>
<dbReference type="RefSeq" id="XP_001732850.1">
    <property type="nucleotide sequence ID" value="XM_001732798.1"/>
</dbReference>
<feature type="domain" description="ABC transporter" evidence="5">
    <location>
        <begin position="1"/>
        <end position="307"/>
    </location>
</feature>
<comment type="caution">
    <text evidence="6">The sequence shown here is derived from an EMBL/GenBank/DDBJ whole genome shotgun (WGS) entry which is preliminary data.</text>
</comment>
<dbReference type="OMA" id="ECWAIIA"/>
<dbReference type="EMBL" id="AAYY01000001">
    <property type="protein sequence ID" value="EDP45636.1"/>
    <property type="molecule type" value="Genomic_DNA"/>
</dbReference>
<dbReference type="Proteomes" id="UP000008837">
    <property type="component" value="Unassembled WGS sequence"/>
</dbReference>
<dbReference type="STRING" id="425265.A8PR79"/>
<dbReference type="Pfam" id="PF00005">
    <property type="entry name" value="ABC_tran"/>
    <property type="match status" value="2"/>
</dbReference>
<evidence type="ECO:0000256" key="3">
    <source>
        <dbReference type="ARBA" id="ARBA00022741"/>
    </source>
</evidence>
<dbReference type="Gene3D" id="3.40.50.300">
    <property type="entry name" value="P-loop containing nucleotide triphosphate hydrolases"/>
    <property type="match status" value="2"/>
</dbReference>
<keyword evidence="7" id="KW-1185">Reference proteome</keyword>
<dbReference type="PROSITE" id="PS50893">
    <property type="entry name" value="ABC_TRANSPORTER_2"/>
    <property type="match status" value="2"/>
</dbReference>
<dbReference type="SUPFAM" id="SSF52540">
    <property type="entry name" value="P-loop containing nucleoside triphosphate hydrolases"/>
    <property type="match status" value="2"/>
</dbReference>
<dbReference type="InParanoid" id="A8PR79"/>
<evidence type="ECO:0000259" key="5">
    <source>
        <dbReference type="PROSITE" id="PS50893"/>
    </source>
</evidence>
<dbReference type="InterPro" id="IPR027417">
    <property type="entry name" value="P-loop_NTPase"/>
</dbReference>
<name>A8PR79_MALGO</name>
<evidence type="ECO:0000313" key="7">
    <source>
        <dbReference type="Proteomes" id="UP000008837"/>
    </source>
</evidence>
<dbReference type="AlphaFoldDB" id="A8PR79"/>
<keyword evidence="4" id="KW-0067">ATP-binding</keyword>
<dbReference type="VEuPathDB" id="FungiDB:MGL_0625"/>
<reference evidence="6 7" key="1">
    <citation type="journal article" date="2007" name="Proc. Natl. Acad. Sci. U.S.A.">
        <title>Dandruff-associated Malassezia genomes reveal convergent and divergent virulence traits shared with plant and human fungal pathogens.</title>
        <authorList>
            <person name="Xu J."/>
            <person name="Saunders C.W."/>
            <person name="Hu P."/>
            <person name="Grant R.A."/>
            <person name="Boekhout T."/>
            <person name="Kuramae E.E."/>
            <person name="Kronstad J.W."/>
            <person name="Deangelis Y.M."/>
            <person name="Reeder N.L."/>
            <person name="Johnstone K.R."/>
            <person name="Leland M."/>
            <person name="Fieno A.M."/>
            <person name="Begley W.M."/>
            <person name="Sun Y."/>
            <person name="Lacey M.P."/>
            <person name="Chaudhary T."/>
            <person name="Keough T."/>
            <person name="Chu L."/>
            <person name="Sears R."/>
            <person name="Yuan B."/>
            <person name="Dawson T.L.Jr."/>
        </authorList>
    </citation>
    <scope>NUCLEOTIDE SEQUENCE [LARGE SCALE GENOMIC DNA]</scope>
    <source>
        <strain evidence="7">ATCC MYA-4612 / CBS 7966</strain>
    </source>
</reference>
<organism evidence="6 7">
    <name type="scientific">Malassezia globosa (strain ATCC MYA-4612 / CBS 7966)</name>
    <name type="common">Dandruff-associated fungus</name>
    <dbReference type="NCBI Taxonomy" id="425265"/>
    <lineage>
        <taxon>Eukaryota</taxon>
        <taxon>Fungi</taxon>
        <taxon>Dikarya</taxon>
        <taxon>Basidiomycota</taxon>
        <taxon>Ustilaginomycotina</taxon>
        <taxon>Malasseziomycetes</taxon>
        <taxon>Malasseziales</taxon>
        <taxon>Malasseziaceae</taxon>
        <taxon>Malassezia</taxon>
    </lineage>
</organism>